<feature type="coiled-coil region" evidence="1">
    <location>
        <begin position="3"/>
        <end position="30"/>
    </location>
</feature>
<reference evidence="2" key="1">
    <citation type="submission" date="2020-03" db="EMBL/GenBank/DDBJ databases">
        <title>The deep terrestrial virosphere.</title>
        <authorList>
            <person name="Holmfeldt K."/>
            <person name="Nilsson E."/>
            <person name="Simone D."/>
            <person name="Lopez-Fernandez M."/>
            <person name="Wu X."/>
            <person name="de Brujin I."/>
            <person name="Lundin D."/>
            <person name="Andersson A."/>
            <person name="Bertilsson S."/>
            <person name="Dopson M."/>
        </authorList>
    </citation>
    <scope>NUCLEOTIDE SEQUENCE</scope>
    <source>
        <strain evidence="2">MM415B00446</strain>
    </source>
</reference>
<accession>A0A6M3J5B0</accession>
<proteinExistence type="predicted"/>
<gene>
    <name evidence="2" type="ORF">MM415B00446_0067</name>
</gene>
<evidence type="ECO:0000313" key="2">
    <source>
        <dbReference type="EMBL" id="QJA65043.1"/>
    </source>
</evidence>
<sequence length="139" mass="15393">MELKELINEVVEARAKATELKSQRDALLEEWNKSNQELFDALTQAGAGVAIAETKLREKAIETYLKTLDKAVAPGVGIRVMTKLGYDSKEAMDWAVKHELALKLDTSAFEKIAKTNNLPFVTMSEEPTATIATNLEVIK</sequence>
<dbReference type="EMBL" id="MT141530">
    <property type="protein sequence ID" value="QJA65043.1"/>
    <property type="molecule type" value="Genomic_DNA"/>
</dbReference>
<organism evidence="2">
    <name type="scientific">viral metagenome</name>
    <dbReference type="NCBI Taxonomy" id="1070528"/>
    <lineage>
        <taxon>unclassified sequences</taxon>
        <taxon>metagenomes</taxon>
        <taxon>organismal metagenomes</taxon>
    </lineage>
</organism>
<name>A0A6M3J5B0_9ZZZZ</name>
<protein>
    <submittedName>
        <fullName evidence="2">Uncharacterized protein</fullName>
    </submittedName>
</protein>
<dbReference type="AlphaFoldDB" id="A0A6M3J5B0"/>
<evidence type="ECO:0000256" key="1">
    <source>
        <dbReference type="SAM" id="Coils"/>
    </source>
</evidence>
<keyword evidence="1" id="KW-0175">Coiled coil</keyword>